<proteinExistence type="predicted"/>
<accession>A0A903TZP1</accession>
<dbReference type="Gene3D" id="3.90.190.10">
    <property type="entry name" value="Protein tyrosine phosphatase superfamily"/>
    <property type="match status" value="1"/>
</dbReference>
<keyword evidence="1" id="KW-0378">Hydrolase</keyword>
<feature type="domain" description="Tyrosine-protein phosphatase" evidence="4">
    <location>
        <begin position="14"/>
        <end position="178"/>
    </location>
</feature>
<reference evidence="6 7" key="1">
    <citation type="submission" date="2017-06" db="EMBL/GenBank/DDBJ databases">
        <title>Aedes aegypti genome working group (AGWG) sequencing and assembly.</title>
        <authorList>
            <consortium name="Aedes aegypti Genome Working Group (AGWG)"/>
            <person name="Matthews B.J."/>
        </authorList>
    </citation>
    <scope>NUCLEOTIDE SEQUENCE [LARGE SCALE GENOMIC DNA]</scope>
    <source>
        <strain evidence="6 7">LVP_AGWG</strain>
    </source>
</reference>
<evidence type="ECO:0000256" key="2">
    <source>
        <dbReference type="ARBA" id="ARBA00022912"/>
    </source>
</evidence>
<feature type="compositionally biased region" description="Basic and acidic residues" evidence="3">
    <location>
        <begin position="189"/>
        <end position="238"/>
    </location>
</feature>
<dbReference type="InterPro" id="IPR003595">
    <property type="entry name" value="Tyr_Pase_cat"/>
</dbReference>
<gene>
    <name evidence="6" type="primary">5564796</name>
</gene>
<evidence type="ECO:0000259" key="4">
    <source>
        <dbReference type="PROSITE" id="PS50054"/>
    </source>
</evidence>
<name>A0A903TZP1_AEDAE</name>
<dbReference type="AlphaFoldDB" id="A0A903TZP1"/>
<dbReference type="InterPro" id="IPR000387">
    <property type="entry name" value="Tyr_Pase_dom"/>
</dbReference>
<reference evidence="6" key="2">
    <citation type="submission" date="2022-10" db="UniProtKB">
        <authorList>
            <consortium name="EnsemblMetazoa"/>
        </authorList>
    </citation>
    <scope>IDENTIFICATION</scope>
    <source>
        <strain evidence="6">LVP_AGWG</strain>
    </source>
</reference>
<dbReference type="OrthoDB" id="428974at2759"/>
<feature type="compositionally biased region" description="Basic and acidic residues" evidence="3">
    <location>
        <begin position="262"/>
        <end position="275"/>
    </location>
</feature>
<dbReference type="SMART" id="SM00195">
    <property type="entry name" value="DSPc"/>
    <property type="match status" value="1"/>
</dbReference>
<dbReference type="SUPFAM" id="SSF52799">
    <property type="entry name" value="(Phosphotyrosine protein) phosphatases II"/>
    <property type="match status" value="1"/>
</dbReference>
<evidence type="ECO:0000313" key="7">
    <source>
        <dbReference type="Proteomes" id="UP000008820"/>
    </source>
</evidence>
<evidence type="ECO:0000259" key="5">
    <source>
        <dbReference type="PROSITE" id="PS50056"/>
    </source>
</evidence>
<dbReference type="GO" id="GO:0004721">
    <property type="term" value="F:phosphoprotein phosphatase activity"/>
    <property type="evidence" value="ECO:0007669"/>
    <property type="project" value="UniProtKB-KW"/>
</dbReference>
<dbReference type="GO" id="GO:0004651">
    <property type="term" value="F:polynucleotide 5'-phosphatase activity"/>
    <property type="evidence" value="ECO:0007669"/>
    <property type="project" value="TreeGrafter"/>
</dbReference>
<dbReference type="InterPro" id="IPR029021">
    <property type="entry name" value="Prot-tyrosine_phosphatase-like"/>
</dbReference>
<protein>
    <submittedName>
        <fullName evidence="6">Uncharacterized protein</fullName>
    </submittedName>
</protein>
<dbReference type="SMART" id="SM00404">
    <property type="entry name" value="PTPc_motif"/>
    <property type="match status" value="1"/>
</dbReference>
<feature type="domain" description="Tyrosine specific protein phosphatases" evidence="5">
    <location>
        <begin position="98"/>
        <end position="167"/>
    </location>
</feature>
<dbReference type="Pfam" id="PF00782">
    <property type="entry name" value="DSPc"/>
    <property type="match status" value="1"/>
</dbReference>
<dbReference type="PANTHER" id="PTHR10367:SF9">
    <property type="entry name" value="DUAL-SPECIFICITY PHOSPHATASE 11 (RNA_RNP COMPLEX 1-INTERACTING)"/>
    <property type="match status" value="1"/>
</dbReference>
<dbReference type="PROSITE" id="PS50054">
    <property type="entry name" value="TYR_PHOSPHATASE_DUAL"/>
    <property type="match status" value="1"/>
</dbReference>
<keyword evidence="2" id="KW-0904">Protein phosphatase</keyword>
<dbReference type="EnsemblMetazoa" id="AAEL004437-RB">
    <property type="protein sequence ID" value="AAEL004437-PB"/>
    <property type="gene ID" value="AAEL004437"/>
</dbReference>
<dbReference type="PROSITE" id="PS00383">
    <property type="entry name" value="TYR_PHOSPHATASE_1"/>
    <property type="match status" value="1"/>
</dbReference>
<evidence type="ECO:0000256" key="3">
    <source>
        <dbReference type="SAM" id="MobiDB-lite"/>
    </source>
</evidence>
<evidence type="ECO:0000256" key="1">
    <source>
        <dbReference type="ARBA" id="ARBA00022801"/>
    </source>
</evidence>
<dbReference type="InterPro" id="IPR051029">
    <property type="entry name" value="mRNA_Capping_Enz/RNA_Phosphat"/>
</dbReference>
<sequence>MACKYPDRWLDYTNIGAQVEGTQFIALKVPLGKKYFVKREKESFTPGDVVQQIPNLGLVIDLTFTSKYYNPSEFEQLNVQYKKIFTKGHEIPKRSLVNNFIRTVNDFLAEEENKDKLIGVHCTHGLNRTGYFVCAYMILVQGLAPRAAINAFNDARAHTMERANYLNHLRSLTPASYDSNLPAHNDQQEVIHDANHSRDRNRREARSFNRHQSDRYAGNWRDRSRDNGNWRNRSRENRNGFLLDGAGDNWRDREVVDDRRYNRDDRRQDRSRDNYRSYGRHVNHQDASRSNGEEACSSSRYEPHHNRYKWSRKTKNDADNS</sequence>
<keyword evidence="7" id="KW-1185">Reference proteome</keyword>
<dbReference type="PROSITE" id="PS50056">
    <property type="entry name" value="TYR_PHOSPHATASE_2"/>
    <property type="match status" value="1"/>
</dbReference>
<organism evidence="6 7">
    <name type="scientific">Aedes aegypti</name>
    <name type="common">Yellowfever mosquito</name>
    <name type="synonym">Culex aegypti</name>
    <dbReference type="NCBI Taxonomy" id="7159"/>
    <lineage>
        <taxon>Eukaryota</taxon>
        <taxon>Metazoa</taxon>
        <taxon>Ecdysozoa</taxon>
        <taxon>Arthropoda</taxon>
        <taxon>Hexapoda</taxon>
        <taxon>Insecta</taxon>
        <taxon>Pterygota</taxon>
        <taxon>Neoptera</taxon>
        <taxon>Endopterygota</taxon>
        <taxon>Diptera</taxon>
        <taxon>Nematocera</taxon>
        <taxon>Culicoidea</taxon>
        <taxon>Culicidae</taxon>
        <taxon>Culicinae</taxon>
        <taxon>Aedini</taxon>
        <taxon>Aedes</taxon>
        <taxon>Stegomyia</taxon>
    </lineage>
</organism>
<evidence type="ECO:0000313" key="6">
    <source>
        <dbReference type="EnsemblMetazoa" id="AAEL004437-PB"/>
    </source>
</evidence>
<dbReference type="InterPro" id="IPR016130">
    <property type="entry name" value="Tyr_Pase_AS"/>
</dbReference>
<dbReference type="PANTHER" id="PTHR10367">
    <property type="entry name" value="MRNA-CAPPING ENZYME"/>
    <property type="match status" value="1"/>
</dbReference>
<feature type="region of interest" description="Disordered" evidence="3">
    <location>
        <begin position="262"/>
        <end position="321"/>
    </location>
</feature>
<dbReference type="InterPro" id="IPR000340">
    <property type="entry name" value="Dual-sp_phosphatase_cat-dom"/>
</dbReference>
<dbReference type="Proteomes" id="UP000008820">
    <property type="component" value="Chromosome 3"/>
</dbReference>
<dbReference type="InterPro" id="IPR020422">
    <property type="entry name" value="TYR_PHOSPHATASE_DUAL_dom"/>
</dbReference>
<feature type="region of interest" description="Disordered" evidence="3">
    <location>
        <begin position="189"/>
        <end position="247"/>
    </location>
</feature>